<dbReference type="eggNOG" id="ENOG5032SBH">
    <property type="taxonomic scope" value="Bacteria"/>
</dbReference>
<feature type="domain" description="Potassium channel" evidence="2">
    <location>
        <begin position="91"/>
        <end position="167"/>
    </location>
</feature>
<dbReference type="SUPFAM" id="SSF81324">
    <property type="entry name" value="Voltage-gated potassium channels"/>
    <property type="match status" value="1"/>
</dbReference>
<name>I0V504_9PSEU</name>
<proteinExistence type="predicted"/>
<dbReference type="HOGENOM" id="CLU_112040_0_0_11"/>
<reference evidence="3 4" key="1">
    <citation type="submission" date="2012-01" db="EMBL/GenBank/DDBJ databases">
        <title>Improved High-Quality Draft sequence of Saccharomonospora xinjiangensis XJ-54.</title>
        <authorList>
            <consortium name="US DOE Joint Genome Institute"/>
            <person name="Lucas S."/>
            <person name="Han J."/>
            <person name="Lapidus A."/>
            <person name="Cheng J.-F."/>
            <person name="Goodwin L."/>
            <person name="Pitluck S."/>
            <person name="Peters L."/>
            <person name="Mikhailova N."/>
            <person name="Teshima H."/>
            <person name="Detter J.C."/>
            <person name="Han C."/>
            <person name="Tapia R."/>
            <person name="Land M."/>
            <person name="Hauser L."/>
            <person name="Kyrpides N."/>
            <person name="Ivanova N."/>
            <person name="Pagani I."/>
            <person name="Brambilla E.-M."/>
            <person name="Klenk H.-P."/>
            <person name="Woyke T."/>
        </authorList>
    </citation>
    <scope>NUCLEOTIDE SEQUENCE [LARGE SCALE GENOMIC DNA]</scope>
    <source>
        <strain evidence="3 4">XJ-54</strain>
    </source>
</reference>
<evidence type="ECO:0000313" key="4">
    <source>
        <dbReference type="Proteomes" id="UP000004691"/>
    </source>
</evidence>
<accession>I0V504</accession>
<dbReference type="Gene3D" id="1.10.287.70">
    <property type="match status" value="1"/>
</dbReference>
<dbReference type="STRING" id="882086.SacxiDRAFT_2995"/>
<keyword evidence="1" id="KW-0812">Transmembrane</keyword>
<feature type="transmembrane region" description="Helical" evidence="1">
    <location>
        <begin position="150"/>
        <end position="172"/>
    </location>
</feature>
<dbReference type="OrthoDB" id="9799090at2"/>
<organism evidence="3 4">
    <name type="scientific">Saccharomonospora xinjiangensis XJ-54</name>
    <dbReference type="NCBI Taxonomy" id="882086"/>
    <lineage>
        <taxon>Bacteria</taxon>
        <taxon>Bacillati</taxon>
        <taxon>Actinomycetota</taxon>
        <taxon>Actinomycetes</taxon>
        <taxon>Pseudonocardiales</taxon>
        <taxon>Pseudonocardiaceae</taxon>
        <taxon>Saccharomonospora</taxon>
    </lineage>
</organism>
<dbReference type="Proteomes" id="UP000004691">
    <property type="component" value="Unassembled WGS sequence"/>
</dbReference>
<feature type="transmembrane region" description="Helical" evidence="1">
    <location>
        <begin position="80"/>
        <end position="99"/>
    </location>
</feature>
<dbReference type="EMBL" id="JH636049">
    <property type="protein sequence ID" value="EID55207.1"/>
    <property type="molecule type" value="Genomic_DNA"/>
</dbReference>
<feature type="transmembrane region" description="Helical" evidence="1">
    <location>
        <begin position="21"/>
        <end position="41"/>
    </location>
</feature>
<protein>
    <submittedName>
        <fullName evidence="3">Ion channel</fullName>
    </submittedName>
</protein>
<keyword evidence="4" id="KW-1185">Reference proteome</keyword>
<keyword evidence="1" id="KW-0472">Membrane</keyword>
<dbReference type="AlphaFoldDB" id="I0V504"/>
<feature type="transmembrane region" description="Helical" evidence="1">
    <location>
        <begin position="47"/>
        <end position="68"/>
    </location>
</feature>
<gene>
    <name evidence="3" type="ORF">SacxiDRAFT_2995</name>
</gene>
<dbReference type="Pfam" id="PF07885">
    <property type="entry name" value="Ion_trans_2"/>
    <property type="match status" value="1"/>
</dbReference>
<sequence length="179" mass="18853">MPDSRQEEDGHRVGRRAVTVSLARATLSGAALVAGYFFVPLQDSGTATWAWFAIALTLWTVLIVRQVLAVSRSTAPRLQAIETLGVAVPLFLVVFALTYAALGQADPTAFTEPVDKTDALYFTVSVFATVGFGDIAAVSHAARVVATLQMIVGLVLVGVIAKVLVGAVSVAVRRRGGEK</sequence>
<keyword evidence="1" id="KW-1133">Transmembrane helix</keyword>
<evidence type="ECO:0000256" key="1">
    <source>
        <dbReference type="SAM" id="Phobius"/>
    </source>
</evidence>
<dbReference type="InterPro" id="IPR013099">
    <property type="entry name" value="K_chnl_dom"/>
</dbReference>
<evidence type="ECO:0000259" key="2">
    <source>
        <dbReference type="Pfam" id="PF07885"/>
    </source>
</evidence>
<evidence type="ECO:0000313" key="3">
    <source>
        <dbReference type="EMBL" id="EID55207.1"/>
    </source>
</evidence>
<feature type="transmembrane region" description="Helical" evidence="1">
    <location>
        <begin position="119"/>
        <end position="138"/>
    </location>
</feature>